<dbReference type="SUPFAM" id="SSF52777">
    <property type="entry name" value="CoA-dependent acyltransferases"/>
    <property type="match status" value="2"/>
</dbReference>
<dbReference type="Pfam" id="PF03007">
    <property type="entry name" value="WS_DGAT_cat"/>
    <property type="match status" value="1"/>
</dbReference>
<evidence type="ECO:0000256" key="1">
    <source>
        <dbReference type="ARBA" id="ARBA00004771"/>
    </source>
</evidence>
<dbReference type="EC" id="2.3.1.20" evidence="4 11"/>
<dbReference type="InterPro" id="IPR004255">
    <property type="entry name" value="O-acyltransferase_WSD1_N"/>
</dbReference>
<organism evidence="14 15">
    <name type="scientific">Actinocorallia longicatena</name>
    <dbReference type="NCBI Taxonomy" id="111803"/>
    <lineage>
        <taxon>Bacteria</taxon>
        <taxon>Bacillati</taxon>
        <taxon>Actinomycetota</taxon>
        <taxon>Actinomycetes</taxon>
        <taxon>Streptosporangiales</taxon>
        <taxon>Thermomonosporaceae</taxon>
        <taxon>Actinocorallia</taxon>
    </lineage>
</organism>
<evidence type="ECO:0000259" key="12">
    <source>
        <dbReference type="Pfam" id="PF03007"/>
    </source>
</evidence>
<dbReference type="NCBIfam" id="TIGR02946">
    <property type="entry name" value="acyl_WS_DGAT"/>
    <property type="match status" value="1"/>
</dbReference>
<dbReference type="InterPro" id="IPR014292">
    <property type="entry name" value="Acyl_transf_WS/DGAT"/>
</dbReference>
<feature type="domain" description="O-acyltransferase WSD1 C-terminal" evidence="13">
    <location>
        <begin position="324"/>
        <end position="471"/>
    </location>
</feature>
<dbReference type="RefSeq" id="WP_344838185.1">
    <property type="nucleotide sequence ID" value="NZ_BAAAUV010000035.1"/>
</dbReference>
<keyword evidence="5 11" id="KW-0444">Lipid biosynthesis</keyword>
<gene>
    <name evidence="14" type="ORF">GCM10010468_74040</name>
</gene>
<keyword evidence="15" id="KW-1185">Reference proteome</keyword>
<evidence type="ECO:0000256" key="9">
    <source>
        <dbReference type="ARBA" id="ARBA00023315"/>
    </source>
</evidence>
<comment type="caution">
    <text evidence="14">The sequence shown here is derived from an EMBL/GenBank/DDBJ whole genome shotgun (WGS) entry which is preliminary data.</text>
</comment>
<comment type="pathway">
    <text evidence="1 11">Glycerolipid metabolism; triacylglycerol biosynthesis.</text>
</comment>
<evidence type="ECO:0000256" key="10">
    <source>
        <dbReference type="ARBA" id="ARBA00048109"/>
    </source>
</evidence>
<feature type="domain" description="O-acyltransferase WSD1-like N-terminal" evidence="12">
    <location>
        <begin position="4"/>
        <end position="283"/>
    </location>
</feature>
<dbReference type="InterPro" id="IPR009721">
    <property type="entry name" value="O-acyltransferase_WSD1_C"/>
</dbReference>
<evidence type="ECO:0000256" key="2">
    <source>
        <dbReference type="ARBA" id="ARBA00005189"/>
    </source>
</evidence>
<dbReference type="PANTHER" id="PTHR31650:SF1">
    <property type="entry name" value="WAX ESTER SYNTHASE_DIACYLGLYCEROL ACYLTRANSFERASE 4-RELATED"/>
    <property type="match status" value="1"/>
</dbReference>
<protein>
    <recommendedName>
        <fullName evidence="4 11">Diacylglycerol O-acyltransferase</fullName>
        <ecNumber evidence="4 11">2.3.1.20</ecNumber>
    </recommendedName>
</protein>
<dbReference type="PANTHER" id="PTHR31650">
    <property type="entry name" value="O-ACYLTRANSFERASE (WSD1-LIKE) FAMILY PROTEIN"/>
    <property type="match status" value="1"/>
</dbReference>
<evidence type="ECO:0000256" key="4">
    <source>
        <dbReference type="ARBA" id="ARBA00013244"/>
    </source>
</evidence>
<dbReference type="EMBL" id="BAAAUV010000035">
    <property type="protein sequence ID" value="GAA3238507.1"/>
    <property type="molecule type" value="Genomic_DNA"/>
</dbReference>
<evidence type="ECO:0000259" key="13">
    <source>
        <dbReference type="Pfam" id="PF06974"/>
    </source>
</evidence>
<reference evidence="15" key="1">
    <citation type="journal article" date="2019" name="Int. J. Syst. Evol. Microbiol.">
        <title>The Global Catalogue of Microorganisms (GCM) 10K type strain sequencing project: providing services to taxonomists for standard genome sequencing and annotation.</title>
        <authorList>
            <consortium name="The Broad Institute Genomics Platform"/>
            <consortium name="The Broad Institute Genome Sequencing Center for Infectious Disease"/>
            <person name="Wu L."/>
            <person name="Ma J."/>
        </authorList>
    </citation>
    <scope>NUCLEOTIDE SEQUENCE [LARGE SCALE GENOMIC DNA]</scope>
    <source>
        <strain evidence="15">JCM 9377</strain>
    </source>
</reference>
<accession>A0ABP6QMZ8</accession>
<comment type="pathway">
    <text evidence="2">Lipid metabolism.</text>
</comment>
<evidence type="ECO:0000256" key="6">
    <source>
        <dbReference type="ARBA" id="ARBA00022679"/>
    </source>
</evidence>
<keyword evidence="9 11" id="KW-0012">Acyltransferase</keyword>
<evidence type="ECO:0000256" key="3">
    <source>
        <dbReference type="ARBA" id="ARBA00009587"/>
    </source>
</evidence>
<evidence type="ECO:0000313" key="15">
    <source>
        <dbReference type="Proteomes" id="UP001501237"/>
    </source>
</evidence>
<dbReference type="Proteomes" id="UP001501237">
    <property type="component" value="Unassembled WGS sequence"/>
</dbReference>
<comment type="similarity">
    <text evidence="3 11">Belongs to the long-chain O-acyltransferase family.</text>
</comment>
<keyword evidence="7 11" id="KW-0319">Glycerol metabolism</keyword>
<evidence type="ECO:0000313" key="14">
    <source>
        <dbReference type="EMBL" id="GAA3238507.1"/>
    </source>
</evidence>
<keyword evidence="8 11" id="KW-0443">Lipid metabolism</keyword>
<keyword evidence="6 11" id="KW-0808">Transferase</keyword>
<dbReference type="InterPro" id="IPR045034">
    <property type="entry name" value="O-acyltransferase_WSD1-like"/>
</dbReference>
<evidence type="ECO:0000256" key="8">
    <source>
        <dbReference type="ARBA" id="ARBA00023098"/>
    </source>
</evidence>
<evidence type="ECO:0000256" key="5">
    <source>
        <dbReference type="ARBA" id="ARBA00022516"/>
    </source>
</evidence>
<proteinExistence type="inferred from homology"/>
<evidence type="ECO:0000256" key="11">
    <source>
        <dbReference type="RuleBase" id="RU361241"/>
    </source>
</evidence>
<evidence type="ECO:0000256" key="7">
    <source>
        <dbReference type="ARBA" id="ARBA00022798"/>
    </source>
</evidence>
<comment type="catalytic activity">
    <reaction evidence="10 11">
        <text>an acyl-CoA + a 1,2-diacyl-sn-glycerol = a triacyl-sn-glycerol + CoA</text>
        <dbReference type="Rhea" id="RHEA:10868"/>
        <dbReference type="ChEBI" id="CHEBI:17815"/>
        <dbReference type="ChEBI" id="CHEBI:57287"/>
        <dbReference type="ChEBI" id="CHEBI:58342"/>
        <dbReference type="ChEBI" id="CHEBI:64615"/>
        <dbReference type="EC" id="2.3.1.20"/>
    </reaction>
</comment>
<name>A0ABP6QMZ8_9ACTN</name>
<dbReference type="Pfam" id="PF06974">
    <property type="entry name" value="WS_DGAT_C"/>
    <property type="match status" value="1"/>
</dbReference>
<sequence length="483" mass="52314">MTQLTAVDANFLNIESGRTQAHIGGLGIVDTTLCEGGRLTRQDVVDLISERAHLARPLRRKLAAVPLGLDRPYWVDDEDFDPSRHVHEAALPAPGDDLQLGAEIARIHERPLDRRRPLWEVHLVQGLAGGRAAIYIKVHHACVDGVLAAELLMALLDLQPEAVSVPPDLTERESAPGLAPMVGKGLARAVLHPVRTAEELLKTAPYLDQLPIVGNLPGVREVSNTLRAVLRRANPERADLAGAPRTPFNASISQHRTFAFGSLPLDDVKKVRRELGVSVNDVVMAMCTGALRQWLIDHDALPSQPLVACVPVSLRRGAACDESNALSAMFAPLPVQIEDPAERFAAVRTQMQSVKRRFASSTGTWFEMVSGLVPSPISGLATRLVMQVVPAITPVNLIISNVPGPQQPLYVRGARILTYYPASVISDATGGVNITVFSYNGSLDIGIIACPELVPDAWNLVDYLRDALTELLKLTDAQTYETA</sequence>